<dbReference type="PROSITE" id="PS51383">
    <property type="entry name" value="YJEF_C_3"/>
    <property type="match status" value="1"/>
</dbReference>
<comment type="cofactor">
    <cofactor evidence="18 19">
        <name>K(+)</name>
        <dbReference type="ChEBI" id="CHEBI:29103"/>
    </cofactor>
    <text evidence="18 19">Binds 1 potassium ion per subunit.</text>
</comment>
<feature type="binding site" evidence="18">
    <location>
        <begin position="130"/>
        <end position="136"/>
    </location>
    <ligand>
        <name>(6S)-NADPHX</name>
        <dbReference type="ChEBI" id="CHEBI:64076"/>
    </ligand>
</feature>
<dbReference type="EMBL" id="RCHT01000009">
    <property type="protein sequence ID" value="RLL11444.1"/>
    <property type="molecule type" value="Genomic_DNA"/>
</dbReference>
<feature type="binding site" evidence="18">
    <location>
        <position position="126"/>
    </location>
    <ligand>
        <name>K(+)</name>
        <dbReference type="ChEBI" id="CHEBI:29103"/>
    </ligand>
</feature>
<dbReference type="HAMAP" id="MF_01966">
    <property type="entry name" value="NADHX_epimerase"/>
    <property type="match status" value="1"/>
</dbReference>
<evidence type="ECO:0000256" key="11">
    <source>
        <dbReference type="ARBA" id="ARBA00023235"/>
    </source>
</evidence>
<keyword evidence="12 17" id="KW-0456">Lyase</keyword>
<keyword evidence="9 18" id="KW-0630">Potassium</keyword>
<proteinExistence type="inferred from homology"/>
<evidence type="ECO:0000313" key="23">
    <source>
        <dbReference type="Proteomes" id="UP000276301"/>
    </source>
</evidence>
<dbReference type="GO" id="GO:0046872">
    <property type="term" value="F:metal ion binding"/>
    <property type="evidence" value="ECO:0007669"/>
    <property type="project" value="UniProtKB-UniRule"/>
</dbReference>
<feature type="binding site" evidence="17">
    <location>
        <position position="450"/>
    </location>
    <ligand>
        <name>(6S)-NADPHX</name>
        <dbReference type="ChEBI" id="CHEBI:64076"/>
    </ligand>
</feature>
<feature type="binding site" evidence="17">
    <location>
        <position position="449"/>
    </location>
    <ligand>
        <name>AMP</name>
        <dbReference type="ChEBI" id="CHEBI:456215"/>
    </ligand>
</feature>
<evidence type="ECO:0000256" key="19">
    <source>
        <dbReference type="PIRNR" id="PIRNR017184"/>
    </source>
</evidence>
<evidence type="ECO:0000256" key="18">
    <source>
        <dbReference type="HAMAP-Rule" id="MF_01966"/>
    </source>
</evidence>
<dbReference type="SUPFAM" id="SSF53613">
    <property type="entry name" value="Ribokinase-like"/>
    <property type="match status" value="1"/>
</dbReference>
<protein>
    <recommendedName>
        <fullName evidence="19">Bifunctional NAD(P)H-hydrate repair enzyme</fullName>
    </recommendedName>
    <alternativeName>
        <fullName evidence="19">Nicotinamide nucleotide repair protein</fullName>
    </alternativeName>
    <domain>
        <recommendedName>
            <fullName evidence="19">ADP-dependent (S)-NAD(P)H-hydrate dehydratase</fullName>
            <ecNumber evidence="19">4.2.1.136</ecNumber>
        </recommendedName>
        <alternativeName>
            <fullName evidence="19">ADP-dependent NAD(P)HX dehydratase</fullName>
        </alternativeName>
    </domain>
    <domain>
        <recommendedName>
            <fullName evidence="19">NAD(P)H-hydrate epimerase</fullName>
            <ecNumber evidence="19">5.1.99.6</ecNumber>
        </recommendedName>
    </domain>
</protein>
<dbReference type="RefSeq" id="WP_121586804.1">
    <property type="nucleotide sequence ID" value="NZ_RCHT01000009.1"/>
</dbReference>
<comment type="catalytic activity">
    <reaction evidence="16 17 19">
        <text>(6S)-NADPHX + ADP = AMP + phosphate + NADPH + H(+)</text>
        <dbReference type="Rhea" id="RHEA:32235"/>
        <dbReference type="ChEBI" id="CHEBI:15378"/>
        <dbReference type="ChEBI" id="CHEBI:43474"/>
        <dbReference type="ChEBI" id="CHEBI:57783"/>
        <dbReference type="ChEBI" id="CHEBI:64076"/>
        <dbReference type="ChEBI" id="CHEBI:456215"/>
        <dbReference type="ChEBI" id="CHEBI:456216"/>
        <dbReference type="EC" id="4.2.1.136"/>
    </reaction>
</comment>
<gene>
    <name evidence="18" type="primary">nnrE</name>
    <name evidence="17" type="synonym">nnrD</name>
    <name evidence="22" type="ORF">D4A47_07435</name>
</gene>
<dbReference type="Proteomes" id="UP000276301">
    <property type="component" value="Unassembled WGS sequence"/>
</dbReference>
<dbReference type="Pfam" id="PF01256">
    <property type="entry name" value="Carb_kinase"/>
    <property type="match status" value="1"/>
</dbReference>
<comment type="function">
    <text evidence="17">Catalyzes the dehydration of the S-form of NAD(P)HX at the expense of ADP, which is converted to AMP. Together with NAD(P)HX epimerase, which catalyzes the epimerization of the S- and R-forms, the enzyme allows the repair of both epimers of NAD(P)HX, a damaged form of NAD(P)H that is a result of enzymatic or heat-dependent hydration.</text>
</comment>
<evidence type="ECO:0000256" key="15">
    <source>
        <dbReference type="ARBA" id="ARBA00048238"/>
    </source>
</evidence>
<dbReference type="Gene3D" id="3.40.1190.20">
    <property type="match status" value="1"/>
</dbReference>
<comment type="catalytic activity">
    <reaction evidence="15 17 19">
        <text>(6S)-NADHX + ADP = AMP + phosphate + NADH + H(+)</text>
        <dbReference type="Rhea" id="RHEA:32223"/>
        <dbReference type="ChEBI" id="CHEBI:15378"/>
        <dbReference type="ChEBI" id="CHEBI:43474"/>
        <dbReference type="ChEBI" id="CHEBI:57945"/>
        <dbReference type="ChEBI" id="CHEBI:64074"/>
        <dbReference type="ChEBI" id="CHEBI:456215"/>
        <dbReference type="ChEBI" id="CHEBI:456216"/>
        <dbReference type="EC" id="4.2.1.136"/>
    </reaction>
</comment>
<comment type="subunit">
    <text evidence="17">Homotetramer.</text>
</comment>
<dbReference type="GO" id="GO:0110051">
    <property type="term" value="P:metabolite repair"/>
    <property type="evidence" value="ECO:0007669"/>
    <property type="project" value="TreeGrafter"/>
</dbReference>
<keyword evidence="7 17" id="KW-0067">ATP-binding</keyword>
<comment type="cofactor">
    <cofactor evidence="17">
        <name>Mg(2+)</name>
        <dbReference type="ChEBI" id="CHEBI:18420"/>
    </cofactor>
</comment>
<dbReference type="AlphaFoldDB" id="A0A498CP97"/>
<dbReference type="Gene3D" id="3.40.50.10260">
    <property type="entry name" value="YjeF N-terminal domain"/>
    <property type="match status" value="1"/>
</dbReference>
<evidence type="ECO:0000256" key="8">
    <source>
        <dbReference type="ARBA" id="ARBA00022857"/>
    </source>
</evidence>
<evidence type="ECO:0000313" key="22">
    <source>
        <dbReference type="EMBL" id="RLL11444.1"/>
    </source>
</evidence>
<dbReference type="PROSITE" id="PS51385">
    <property type="entry name" value="YJEF_N"/>
    <property type="match status" value="1"/>
</dbReference>
<feature type="binding site" evidence="18">
    <location>
        <position position="159"/>
    </location>
    <ligand>
        <name>(6S)-NADPHX</name>
        <dbReference type="ChEBI" id="CHEBI:64076"/>
    </ligand>
</feature>
<reference evidence="22 23" key="1">
    <citation type="submission" date="2018-10" db="EMBL/GenBank/DDBJ databases">
        <title>Anaerotruncus faecis sp. nov., isolated from human feces.</title>
        <authorList>
            <person name="Wang Y.-J."/>
        </authorList>
    </citation>
    <scope>NUCLEOTIDE SEQUENCE [LARGE SCALE GENOMIC DNA]</scope>
    <source>
        <strain evidence="22 23">22A2-44</strain>
    </source>
</reference>
<evidence type="ECO:0000256" key="4">
    <source>
        <dbReference type="ARBA" id="ARBA00009524"/>
    </source>
</evidence>
<dbReference type="InterPro" id="IPR036652">
    <property type="entry name" value="YjeF_N_dom_sf"/>
</dbReference>
<dbReference type="InterPro" id="IPR000631">
    <property type="entry name" value="CARKD"/>
</dbReference>
<comment type="catalytic activity">
    <reaction evidence="1 18 19">
        <text>(6R)-NADHX = (6S)-NADHX</text>
        <dbReference type="Rhea" id="RHEA:32215"/>
        <dbReference type="ChEBI" id="CHEBI:64074"/>
        <dbReference type="ChEBI" id="CHEBI:64075"/>
        <dbReference type="EC" id="5.1.99.6"/>
    </reaction>
</comment>
<feature type="binding site" evidence="18">
    <location>
        <begin position="57"/>
        <end position="61"/>
    </location>
    <ligand>
        <name>(6S)-NADPHX</name>
        <dbReference type="ChEBI" id="CHEBI:64076"/>
    </ligand>
</feature>
<dbReference type="PROSITE" id="PS01050">
    <property type="entry name" value="YJEF_C_2"/>
    <property type="match status" value="1"/>
</dbReference>
<comment type="function">
    <text evidence="14 19">Bifunctional enzyme that catalyzes the epimerization of the S- and R-forms of NAD(P)HX and the dehydration of the S-form of NAD(P)HX at the expense of ADP, which is converted to AMP. This allows the repair of both epimers of NAD(P)HX, a damaged form of NAD(P)H that is a result of enzymatic or heat-dependent hydration.</text>
</comment>
<keyword evidence="13" id="KW-0511">Multifunctional enzyme</keyword>
<dbReference type="GO" id="GO:0052855">
    <property type="term" value="F:ADP-dependent NAD(P)H-hydrate dehydratase activity"/>
    <property type="evidence" value="ECO:0007669"/>
    <property type="project" value="UniProtKB-UniRule"/>
</dbReference>
<comment type="caution">
    <text evidence="22">The sequence shown here is derived from an EMBL/GenBank/DDBJ whole genome shotgun (WGS) entry which is preliminary data.</text>
</comment>
<evidence type="ECO:0000259" key="20">
    <source>
        <dbReference type="PROSITE" id="PS51383"/>
    </source>
</evidence>
<evidence type="ECO:0000256" key="9">
    <source>
        <dbReference type="ARBA" id="ARBA00022958"/>
    </source>
</evidence>
<keyword evidence="11 18" id="KW-0413">Isomerase</keyword>
<organism evidence="22 23">
    <name type="scientific">Anaerotruncus massiliensis</name>
    <name type="common">ex Liu et al. 2021</name>
    <dbReference type="NCBI Taxonomy" id="2321404"/>
    <lineage>
        <taxon>Bacteria</taxon>
        <taxon>Bacillati</taxon>
        <taxon>Bacillota</taxon>
        <taxon>Clostridia</taxon>
        <taxon>Eubacteriales</taxon>
        <taxon>Oscillospiraceae</taxon>
        <taxon>Anaerotruncus</taxon>
    </lineage>
</organism>
<dbReference type="GO" id="GO:0005524">
    <property type="term" value="F:ATP binding"/>
    <property type="evidence" value="ECO:0007669"/>
    <property type="project" value="UniProtKB-UniRule"/>
</dbReference>
<comment type="similarity">
    <text evidence="4 19">In the C-terminal section; belongs to the NnrD/CARKD family.</text>
</comment>
<dbReference type="NCBIfam" id="TIGR00197">
    <property type="entry name" value="yjeF_nterm"/>
    <property type="match status" value="1"/>
</dbReference>
<feature type="binding site" evidence="17">
    <location>
        <begin position="420"/>
        <end position="424"/>
    </location>
    <ligand>
        <name>AMP</name>
        <dbReference type="ChEBI" id="CHEBI:456215"/>
    </ligand>
</feature>
<dbReference type="GO" id="GO:0046496">
    <property type="term" value="P:nicotinamide nucleotide metabolic process"/>
    <property type="evidence" value="ECO:0007669"/>
    <property type="project" value="UniProtKB-UniRule"/>
</dbReference>
<comment type="function">
    <text evidence="18">Catalyzes the epimerization of the S- and R-forms of NAD(P)HX, a damaged form of NAD(P)H that is a result of enzymatic or heat-dependent hydration. This is a prerequisite for the S-specific NAD(P)H-hydrate dehydratase to allow the repair of both epimers of NAD(P)HX.</text>
</comment>
<evidence type="ECO:0000256" key="7">
    <source>
        <dbReference type="ARBA" id="ARBA00022840"/>
    </source>
</evidence>
<evidence type="ECO:0000256" key="3">
    <source>
        <dbReference type="ARBA" id="ARBA00006001"/>
    </source>
</evidence>
<dbReference type="PIRSF" id="PIRSF017184">
    <property type="entry name" value="Nnr"/>
    <property type="match status" value="1"/>
</dbReference>
<comment type="similarity">
    <text evidence="3 19">In the N-terminal section; belongs to the NnrE/AIBP family.</text>
</comment>
<evidence type="ECO:0000256" key="1">
    <source>
        <dbReference type="ARBA" id="ARBA00000013"/>
    </source>
</evidence>
<dbReference type="Pfam" id="PF03853">
    <property type="entry name" value="YjeF_N"/>
    <property type="match status" value="1"/>
</dbReference>
<evidence type="ECO:0000256" key="13">
    <source>
        <dbReference type="ARBA" id="ARBA00023268"/>
    </source>
</evidence>
<dbReference type="GO" id="GO:0052856">
    <property type="term" value="F:NAD(P)HX epimerase activity"/>
    <property type="evidence" value="ECO:0007669"/>
    <property type="project" value="UniProtKB-UniRule"/>
</dbReference>
<comment type="caution">
    <text evidence="18">Lacks conserved residue(s) required for the propagation of feature annotation.</text>
</comment>
<dbReference type="InterPro" id="IPR030677">
    <property type="entry name" value="Nnr"/>
</dbReference>
<feature type="binding site" evidence="17">
    <location>
        <position position="332"/>
    </location>
    <ligand>
        <name>(6S)-NADPHX</name>
        <dbReference type="ChEBI" id="CHEBI:64076"/>
    </ligand>
</feature>
<dbReference type="InterPro" id="IPR017953">
    <property type="entry name" value="Carbohydrate_kinase_pred_CS"/>
</dbReference>
<sequence length="511" mass="54122">MRILTSEQMKTVERNSLNYSMSCERLMENAGSAAAAAIRRAADVEGRYVTIFCGRGNNGGDGFVAARRLSEAGANVAVVLTDGDPKTPEAAEMLRRIGVMDIAVVGYGDDPEYLTERLASTDLLVDAIYGTGFHGELDGRHRDVCRLINGVGVRVFALDIPSGVNADTGEADPCAVRAGMTVVFDSDKPATAMPAAAEYCGEVVVADIGIPPEAHEGVEPLFTLVDRGWVFDRLPRRRRNTHKGDYGKLLNVAGSQRYMGAAVLSTLAAMRSGAGYVTLASTKEVCRTVLPMLPEAVLLPLAQNPDGSLSYKAMDALLEAAERSTAVLAGNGLGTGPDACRIVYELVRRVSRPLVIDADGINALARNIDILKDKKAEVILTPHLMELSRLTTLPLEQLRPDPLTAGKAFAREYGVTVVLKGAHTLTAAPGERVWINTTGNAGLAKAGSGDVLAGLVGALAAQGRSPEEAAACGVWLHGMAGDYAAGEFSQYAMLARDVIDALPRVFADNDR</sequence>
<accession>A0A498CP97</accession>
<dbReference type="EC" id="4.2.1.136" evidence="19"/>
<feature type="binding site" evidence="18">
    <location>
        <position position="58"/>
    </location>
    <ligand>
        <name>K(+)</name>
        <dbReference type="ChEBI" id="CHEBI:29103"/>
    </ligand>
</feature>
<keyword evidence="23" id="KW-1185">Reference proteome</keyword>
<dbReference type="HAMAP" id="MF_01965">
    <property type="entry name" value="NADHX_dehydratase"/>
    <property type="match status" value="1"/>
</dbReference>
<comment type="catalytic activity">
    <reaction evidence="2 18 19">
        <text>(6R)-NADPHX = (6S)-NADPHX</text>
        <dbReference type="Rhea" id="RHEA:32227"/>
        <dbReference type="ChEBI" id="CHEBI:64076"/>
        <dbReference type="ChEBI" id="CHEBI:64077"/>
        <dbReference type="EC" id="5.1.99.6"/>
    </reaction>
</comment>
<evidence type="ECO:0000256" key="10">
    <source>
        <dbReference type="ARBA" id="ARBA00023027"/>
    </source>
</evidence>
<dbReference type="InterPro" id="IPR029056">
    <property type="entry name" value="Ribokinase-like"/>
</dbReference>
<feature type="domain" description="YjeF C-terminal" evidence="20">
    <location>
        <begin position="226"/>
        <end position="509"/>
    </location>
</feature>
<comment type="similarity">
    <text evidence="17">Belongs to the NnrD/CARKD family.</text>
</comment>
<feature type="domain" description="YjeF N-terminal" evidence="21">
    <location>
        <begin position="9"/>
        <end position="216"/>
    </location>
</feature>
<dbReference type="PANTHER" id="PTHR12592:SF0">
    <property type="entry name" value="ATP-DEPENDENT (S)-NAD(P)H-HYDRATE DEHYDRATASE"/>
    <property type="match status" value="1"/>
</dbReference>
<dbReference type="EC" id="5.1.99.6" evidence="19"/>
<dbReference type="CDD" id="cd01171">
    <property type="entry name" value="YXKO-related"/>
    <property type="match status" value="1"/>
</dbReference>
<dbReference type="PANTHER" id="PTHR12592">
    <property type="entry name" value="ATP-DEPENDENT (S)-NAD(P)H-HYDRATE DEHYDRATASE FAMILY MEMBER"/>
    <property type="match status" value="1"/>
</dbReference>
<feature type="binding site" evidence="17">
    <location>
        <position position="383"/>
    </location>
    <ligand>
        <name>(6S)-NADPHX</name>
        <dbReference type="ChEBI" id="CHEBI:64076"/>
    </ligand>
</feature>
<dbReference type="SUPFAM" id="SSF64153">
    <property type="entry name" value="YjeF N-terminal domain-like"/>
    <property type="match status" value="1"/>
</dbReference>
<evidence type="ECO:0000256" key="12">
    <source>
        <dbReference type="ARBA" id="ARBA00023239"/>
    </source>
</evidence>
<keyword evidence="5 18" id="KW-0479">Metal-binding</keyword>
<evidence type="ECO:0000256" key="2">
    <source>
        <dbReference type="ARBA" id="ARBA00000909"/>
    </source>
</evidence>
<evidence type="ECO:0000256" key="17">
    <source>
        <dbReference type="HAMAP-Rule" id="MF_01965"/>
    </source>
</evidence>
<feature type="binding site" evidence="17">
    <location>
        <position position="261"/>
    </location>
    <ligand>
        <name>(6S)-NADPHX</name>
        <dbReference type="ChEBI" id="CHEBI:64076"/>
    </ligand>
</feature>
<keyword evidence="8 17" id="KW-0521">NADP</keyword>
<dbReference type="InterPro" id="IPR004443">
    <property type="entry name" value="YjeF_N_dom"/>
</dbReference>
<keyword evidence="6 17" id="KW-0547">Nucleotide-binding</keyword>
<comment type="similarity">
    <text evidence="18">Belongs to the NnrE/AIBP family.</text>
</comment>
<evidence type="ECO:0000259" key="21">
    <source>
        <dbReference type="PROSITE" id="PS51385"/>
    </source>
</evidence>
<evidence type="ECO:0000256" key="6">
    <source>
        <dbReference type="ARBA" id="ARBA00022741"/>
    </source>
</evidence>
<evidence type="ECO:0000256" key="16">
    <source>
        <dbReference type="ARBA" id="ARBA00049209"/>
    </source>
</evidence>
<evidence type="ECO:0000256" key="5">
    <source>
        <dbReference type="ARBA" id="ARBA00022723"/>
    </source>
</evidence>
<keyword evidence="10 17" id="KW-0520">NAD</keyword>
<evidence type="ECO:0000256" key="14">
    <source>
        <dbReference type="ARBA" id="ARBA00025153"/>
    </source>
</evidence>
<name>A0A498CP97_9FIRM</name>
<dbReference type="NCBIfam" id="TIGR00196">
    <property type="entry name" value="yjeF_cterm"/>
    <property type="match status" value="1"/>
</dbReference>
<feature type="binding site" evidence="18">
    <location>
        <position position="162"/>
    </location>
    <ligand>
        <name>K(+)</name>
        <dbReference type="ChEBI" id="CHEBI:29103"/>
    </ligand>
</feature>